<dbReference type="SMART" id="SM00382">
    <property type="entry name" value="AAA"/>
    <property type="match status" value="2"/>
</dbReference>
<keyword evidence="5" id="KW-0547">Nucleotide-binding</keyword>
<dbReference type="Proteomes" id="UP000005396">
    <property type="component" value="Unassembled WGS sequence"/>
</dbReference>
<keyword evidence="7" id="KW-1278">Translocase</keyword>
<evidence type="ECO:0000259" key="9">
    <source>
        <dbReference type="PROSITE" id="PS50893"/>
    </source>
</evidence>
<dbReference type="PANTHER" id="PTHR43790:SF9">
    <property type="entry name" value="GALACTOFURANOSE TRANSPORTER ATP-BINDING PROTEIN YTFR"/>
    <property type="match status" value="1"/>
</dbReference>
<dbReference type="CDD" id="cd03215">
    <property type="entry name" value="ABC_Carb_Monos_II"/>
    <property type="match status" value="1"/>
</dbReference>
<proteinExistence type="predicted"/>
<feature type="domain" description="ABC transporter" evidence="9">
    <location>
        <begin position="256"/>
        <end position="505"/>
    </location>
</feature>
<reference evidence="10 11" key="2">
    <citation type="submission" date="2007-09" db="EMBL/GenBank/DDBJ databases">
        <title>Draft genome sequence of Clostridium bolteae (ATCC BAA-613).</title>
        <authorList>
            <person name="Sudarsanam P."/>
            <person name="Ley R."/>
            <person name="Guruge J."/>
            <person name="Turnbaugh P.J."/>
            <person name="Mahowald M."/>
            <person name="Liep D."/>
            <person name="Gordon J."/>
        </authorList>
    </citation>
    <scope>NUCLEOTIDE SEQUENCE [LARGE SCALE GENOMIC DNA]</scope>
    <source>
        <strain evidence="11">ATCC BAA-613 / DSM 15670 / CCUG 46953 / JCM 12243 / WAL 16351</strain>
    </source>
</reference>
<evidence type="ECO:0000313" key="10">
    <source>
        <dbReference type="EMBL" id="EDP15144.1"/>
    </source>
</evidence>
<keyword evidence="8" id="KW-0472">Membrane</keyword>
<evidence type="ECO:0000256" key="4">
    <source>
        <dbReference type="ARBA" id="ARBA00022737"/>
    </source>
</evidence>
<dbReference type="SUPFAM" id="SSF52540">
    <property type="entry name" value="P-loop containing nucleoside triphosphate hydrolases"/>
    <property type="match status" value="2"/>
</dbReference>
<dbReference type="HOGENOM" id="CLU_000604_92_3_9"/>
<dbReference type="InterPro" id="IPR003439">
    <property type="entry name" value="ABC_transporter-like_ATP-bd"/>
</dbReference>
<dbReference type="InterPro" id="IPR027417">
    <property type="entry name" value="P-loop_NTPase"/>
</dbReference>
<keyword evidence="2" id="KW-0813">Transport</keyword>
<comment type="caution">
    <text evidence="10">The sequence shown here is derived from an EMBL/GenBank/DDBJ whole genome shotgun (WGS) entry which is preliminary data.</text>
</comment>
<dbReference type="FunFam" id="3.40.50.300:FF:000127">
    <property type="entry name" value="Ribose import ATP-binding protein RbsA"/>
    <property type="match status" value="1"/>
</dbReference>
<dbReference type="InterPro" id="IPR017871">
    <property type="entry name" value="ABC_transporter-like_CS"/>
</dbReference>
<name>A8RW62_ENTBW</name>
<evidence type="ECO:0000256" key="2">
    <source>
        <dbReference type="ARBA" id="ARBA00022448"/>
    </source>
</evidence>
<dbReference type="PaxDb" id="411902-CLOBOL_04481"/>
<dbReference type="GO" id="GO:0016887">
    <property type="term" value="F:ATP hydrolysis activity"/>
    <property type="evidence" value="ECO:0007669"/>
    <property type="project" value="InterPro"/>
</dbReference>
<dbReference type="EMBL" id="ABCC02000036">
    <property type="protein sequence ID" value="EDP15144.1"/>
    <property type="molecule type" value="Genomic_DNA"/>
</dbReference>
<dbReference type="Pfam" id="PF00005">
    <property type="entry name" value="ABC_tran"/>
    <property type="match status" value="2"/>
</dbReference>
<protein>
    <recommendedName>
        <fullName evidence="9">ABC transporter domain-containing protein</fullName>
    </recommendedName>
</protein>
<dbReference type="InterPro" id="IPR050107">
    <property type="entry name" value="ABC_carbohydrate_import_ATPase"/>
</dbReference>
<evidence type="ECO:0000256" key="3">
    <source>
        <dbReference type="ARBA" id="ARBA00022475"/>
    </source>
</evidence>
<dbReference type="PROSITE" id="PS50893">
    <property type="entry name" value="ABC_TRANSPORTER_2"/>
    <property type="match status" value="2"/>
</dbReference>
<evidence type="ECO:0000256" key="7">
    <source>
        <dbReference type="ARBA" id="ARBA00022967"/>
    </source>
</evidence>
<gene>
    <name evidence="10" type="ORF">CLOBOL_04481</name>
</gene>
<evidence type="ECO:0000256" key="6">
    <source>
        <dbReference type="ARBA" id="ARBA00022840"/>
    </source>
</evidence>
<evidence type="ECO:0000256" key="1">
    <source>
        <dbReference type="ARBA" id="ARBA00004202"/>
    </source>
</evidence>
<dbReference type="AlphaFoldDB" id="A8RW62"/>
<keyword evidence="3" id="KW-1003">Cell membrane</keyword>
<reference evidence="10 11" key="1">
    <citation type="submission" date="2007-08" db="EMBL/GenBank/DDBJ databases">
        <authorList>
            <person name="Fulton L."/>
            <person name="Clifton S."/>
            <person name="Fulton B."/>
            <person name="Xu J."/>
            <person name="Minx P."/>
            <person name="Pepin K.H."/>
            <person name="Johnson M."/>
            <person name="Thiruvilangam P."/>
            <person name="Bhonagiri V."/>
            <person name="Nash W.E."/>
            <person name="Mardis E.R."/>
            <person name="Wilson R.K."/>
        </authorList>
    </citation>
    <scope>NUCLEOTIDE SEQUENCE [LARGE SCALE GENOMIC DNA]</scope>
    <source>
        <strain evidence="11">ATCC BAA-613 / DSM 15670 / CCUG 46953 / JCM 12243 / WAL 16351</strain>
    </source>
</reference>
<dbReference type="GO" id="GO:0005524">
    <property type="term" value="F:ATP binding"/>
    <property type="evidence" value="ECO:0007669"/>
    <property type="project" value="UniProtKB-KW"/>
</dbReference>
<dbReference type="Gene3D" id="3.40.50.300">
    <property type="entry name" value="P-loop containing nucleotide triphosphate hydrolases"/>
    <property type="match status" value="2"/>
</dbReference>
<sequence length="517" mass="57698">MDEGAAMENQYLLEMQNISKGFPGVQAIKQVDFKVGYGEVHGLMGENGAGKSTLMKILNGLYSSDSGRVLFDGKEIHPQSSLEAQKLGISTIYQELNLIPELSICENIYIGREPMGKWGIDWKKIENNARELLAGIGLDYDVKQPLSLQGAAVAQMVAIARALAIQSKLVVMDEPTSSLDNQEVKILFQVIRRLKSQGVSIIFISHRLNEVYEICDRVTILKDGVCEGEYGINELDEISLVSKMIGQKVENSEARLQNDDFHSTSQPLCEMEKITNRKLREVSFKMYPGEVLGFAGLLGSGRTELIKVLFGEDTDYKGNIVINKRKVRFKMPSDAIRQGMALCPEDRRTEGIIPNLSVRENISIVLLPKLTKMGIISKNSQEKVVKEFIEKLGIKTPDMEQKVKNLSGGNQQKVLLARWLCTSPRLVIMDEPTRGIDVGAKAEIEKIVRDLAKQGMSVIMISSEISEVVRNSNRVMVMRDGHKLGELTGGEINQEEIMKRIADNRVFSKCGKEAQYE</sequence>
<evidence type="ECO:0000256" key="8">
    <source>
        <dbReference type="ARBA" id="ARBA00023136"/>
    </source>
</evidence>
<dbReference type="CDD" id="cd03216">
    <property type="entry name" value="ABC_Carb_Monos_I"/>
    <property type="match status" value="1"/>
</dbReference>
<dbReference type="GO" id="GO:0005886">
    <property type="term" value="C:plasma membrane"/>
    <property type="evidence" value="ECO:0007669"/>
    <property type="project" value="UniProtKB-SubCell"/>
</dbReference>
<organism evidence="10 11">
    <name type="scientific">Enterocloster bolteae (strain ATCC BAA-613 / DSM 15670 / CCUG 46953 / JCM 12243 / WAL 16351)</name>
    <name type="common">Clostridium bolteae</name>
    <dbReference type="NCBI Taxonomy" id="411902"/>
    <lineage>
        <taxon>Bacteria</taxon>
        <taxon>Bacillati</taxon>
        <taxon>Bacillota</taxon>
        <taxon>Clostridia</taxon>
        <taxon>Lachnospirales</taxon>
        <taxon>Lachnospiraceae</taxon>
        <taxon>Enterocloster</taxon>
    </lineage>
</organism>
<dbReference type="eggNOG" id="COG1129">
    <property type="taxonomic scope" value="Bacteria"/>
</dbReference>
<keyword evidence="6" id="KW-0067">ATP-binding</keyword>
<keyword evidence="4" id="KW-0677">Repeat</keyword>
<accession>A8RW62</accession>
<comment type="subcellular location">
    <subcellularLocation>
        <location evidence="1">Cell membrane</location>
        <topology evidence="1">Peripheral membrane protein</topology>
    </subcellularLocation>
</comment>
<dbReference type="PANTHER" id="PTHR43790">
    <property type="entry name" value="CARBOHYDRATE TRANSPORT ATP-BINDING PROTEIN MG119-RELATED"/>
    <property type="match status" value="1"/>
</dbReference>
<dbReference type="InterPro" id="IPR003593">
    <property type="entry name" value="AAA+_ATPase"/>
</dbReference>
<evidence type="ECO:0000256" key="5">
    <source>
        <dbReference type="ARBA" id="ARBA00022741"/>
    </source>
</evidence>
<evidence type="ECO:0000313" key="11">
    <source>
        <dbReference type="Proteomes" id="UP000005396"/>
    </source>
</evidence>
<dbReference type="PROSITE" id="PS00211">
    <property type="entry name" value="ABC_TRANSPORTER_1"/>
    <property type="match status" value="1"/>
</dbReference>
<feature type="domain" description="ABC transporter" evidence="9">
    <location>
        <begin position="13"/>
        <end position="248"/>
    </location>
</feature>